<gene>
    <name evidence="1" type="ORF">D9611_002946</name>
</gene>
<reference evidence="1 2" key="1">
    <citation type="journal article" date="2020" name="ISME J.">
        <title>Uncovering the hidden diversity of litter-decomposition mechanisms in mushroom-forming fungi.</title>
        <authorList>
            <person name="Floudas D."/>
            <person name="Bentzer J."/>
            <person name="Ahren D."/>
            <person name="Johansson T."/>
            <person name="Persson P."/>
            <person name="Tunlid A."/>
        </authorList>
    </citation>
    <scope>NUCLEOTIDE SEQUENCE [LARGE SCALE GENOMIC DNA]</scope>
    <source>
        <strain evidence="1 2">CBS 175.51</strain>
    </source>
</reference>
<dbReference type="AlphaFoldDB" id="A0A8H5FH39"/>
<keyword evidence="2" id="KW-1185">Reference proteome</keyword>
<dbReference type="OrthoDB" id="3365698at2759"/>
<dbReference type="EMBL" id="JAACJK010000057">
    <property type="protein sequence ID" value="KAF5337015.1"/>
    <property type="molecule type" value="Genomic_DNA"/>
</dbReference>
<proteinExistence type="predicted"/>
<evidence type="ECO:0000313" key="2">
    <source>
        <dbReference type="Proteomes" id="UP000541558"/>
    </source>
</evidence>
<accession>A0A8H5FH39</accession>
<comment type="caution">
    <text evidence="1">The sequence shown here is derived from an EMBL/GenBank/DDBJ whole genome shotgun (WGS) entry which is preliminary data.</text>
</comment>
<name>A0A8H5FH39_9AGAR</name>
<dbReference type="Proteomes" id="UP000541558">
    <property type="component" value="Unassembled WGS sequence"/>
</dbReference>
<protein>
    <submittedName>
        <fullName evidence="1">Uncharacterized protein</fullName>
    </submittedName>
</protein>
<sequence length="180" mass="21693">MSLRSDLAPKVSKFSYDHQDLDDQAWRDVDPWIRYKFLTSYHSRRAWVNPVLMARYERLLGKLESLDLKKSGMATHKLMAHGFPTFLRLVGEKEGGTIPGDRVFLYRWRARRLLNKWKPFLLRDARRFRWCYYYTEGILTLKWGTVWNGRELTDEELWQEIVGLDRPGERSYNRMGDWRT</sequence>
<evidence type="ECO:0000313" key="1">
    <source>
        <dbReference type="EMBL" id="KAF5337015.1"/>
    </source>
</evidence>
<organism evidence="1 2">
    <name type="scientific">Ephemerocybe angulata</name>
    <dbReference type="NCBI Taxonomy" id="980116"/>
    <lineage>
        <taxon>Eukaryota</taxon>
        <taxon>Fungi</taxon>
        <taxon>Dikarya</taxon>
        <taxon>Basidiomycota</taxon>
        <taxon>Agaricomycotina</taxon>
        <taxon>Agaricomycetes</taxon>
        <taxon>Agaricomycetidae</taxon>
        <taxon>Agaricales</taxon>
        <taxon>Agaricineae</taxon>
        <taxon>Psathyrellaceae</taxon>
        <taxon>Ephemerocybe</taxon>
    </lineage>
</organism>